<dbReference type="AlphaFoldDB" id="A0A0A9WXD4"/>
<protein>
    <submittedName>
        <fullName evidence="2">3-isopropylmalate dehydrogenase</fullName>
    </submittedName>
</protein>
<evidence type="ECO:0000313" key="2">
    <source>
        <dbReference type="EMBL" id="JAG12081.1"/>
    </source>
</evidence>
<keyword evidence="1" id="KW-0812">Transmembrane</keyword>
<gene>
    <name evidence="2" type="primary">leuB_3</name>
    <name evidence="2" type="ORF">CM83_63837</name>
</gene>
<reference evidence="2" key="2">
    <citation type="submission" date="2014-07" db="EMBL/GenBank/DDBJ databases">
        <authorList>
            <person name="Hull J."/>
        </authorList>
    </citation>
    <scope>NUCLEOTIDE SEQUENCE</scope>
</reference>
<feature type="transmembrane region" description="Helical" evidence="1">
    <location>
        <begin position="73"/>
        <end position="91"/>
    </location>
</feature>
<reference evidence="2" key="1">
    <citation type="journal article" date="2014" name="PLoS ONE">
        <title>Transcriptome-Based Identification of ABC Transporters in the Western Tarnished Plant Bug Lygus hesperus.</title>
        <authorList>
            <person name="Hull J.J."/>
            <person name="Chaney K."/>
            <person name="Geib S.M."/>
            <person name="Fabrick J.A."/>
            <person name="Brent C.S."/>
            <person name="Walsh D."/>
            <person name="Lavine L.C."/>
        </authorList>
    </citation>
    <scope>NUCLEOTIDE SEQUENCE</scope>
</reference>
<organism evidence="2">
    <name type="scientific">Lygus hesperus</name>
    <name type="common">Western plant bug</name>
    <dbReference type="NCBI Taxonomy" id="30085"/>
    <lineage>
        <taxon>Eukaryota</taxon>
        <taxon>Metazoa</taxon>
        <taxon>Ecdysozoa</taxon>
        <taxon>Arthropoda</taxon>
        <taxon>Hexapoda</taxon>
        <taxon>Insecta</taxon>
        <taxon>Pterygota</taxon>
        <taxon>Neoptera</taxon>
        <taxon>Paraneoptera</taxon>
        <taxon>Hemiptera</taxon>
        <taxon>Heteroptera</taxon>
        <taxon>Panheteroptera</taxon>
        <taxon>Cimicomorpha</taxon>
        <taxon>Miridae</taxon>
        <taxon>Mirini</taxon>
        <taxon>Lygus</taxon>
    </lineage>
</organism>
<dbReference type="EMBL" id="GBHO01031523">
    <property type="protein sequence ID" value="JAG12081.1"/>
    <property type="molecule type" value="Transcribed_RNA"/>
</dbReference>
<evidence type="ECO:0000256" key="1">
    <source>
        <dbReference type="SAM" id="Phobius"/>
    </source>
</evidence>
<feature type="non-terminal residue" evidence="2">
    <location>
        <position position="1"/>
    </location>
</feature>
<accession>A0A0A9WXD4</accession>
<keyword evidence="1" id="KW-1133">Transmembrane helix</keyword>
<proteinExistence type="predicted"/>
<sequence>NDWLYVKSLRKMCATLVSLESLVFRQVGPRKSMFHARTVGSSILMGIERIGCEGQQKNVIQLTEMWYPTMFELQYPISTVVALYYLIVGILQSTSNISKLQIP</sequence>
<name>A0A0A9WXD4_LYGHE</name>
<keyword evidence="1" id="KW-0472">Membrane</keyword>